<comment type="caution">
    <text evidence="1">The sequence shown here is derived from an EMBL/GenBank/DDBJ whole genome shotgun (WGS) entry which is preliminary data.</text>
</comment>
<protein>
    <submittedName>
        <fullName evidence="1">Uncharacterized protein</fullName>
    </submittedName>
</protein>
<dbReference type="AlphaFoldDB" id="X0WNP8"/>
<evidence type="ECO:0000313" key="1">
    <source>
        <dbReference type="EMBL" id="GAG24852.1"/>
    </source>
</evidence>
<feature type="non-terminal residue" evidence="1">
    <location>
        <position position="84"/>
    </location>
</feature>
<accession>X0WNP8</accession>
<organism evidence="1">
    <name type="scientific">marine sediment metagenome</name>
    <dbReference type="NCBI Taxonomy" id="412755"/>
    <lineage>
        <taxon>unclassified sequences</taxon>
        <taxon>metagenomes</taxon>
        <taxon>ecological metagenomes</taxon>
    </lineage>
</organism>
<dbReference type="EMBL" id="BARS01038633">
    <property type="protein sequence ID" value="GAG24852.1"/>
    <property type="molecule type" value="Genomic_DNA"/>
</dbReference>
<sequence length="84" mass="9699">MVMVVRITGLMRISTPWIIESRLVMPFARSRLIKATRTMESFTTMPFNPTIPRTAIKDRGIPCRRKAKITPIRPNGIAIINYKR</sequence>
<name>X0WNP8_9ZZZZ</name>
<proteinExistence type="predicted"/>
<reference evidence="1" key="1">
    <citation type="journal article" date="2014" name="Front. Microbiol.">
        <title>High frequency of phylogenetically diverse reductive dehalogenase-homologous genes in deep subseafloor sedimentary metagenomes.</title>
        <authorList>
            <person name="Kawai M."/>
            <person name="Futagami T."/>
            <person name="Toyoda A."/>
            <person name="Takaki Y."/>
            <person name="Nishi S."/>
            <person name="Hori S."/>
            <person name="Arai W."/>
            <person name="Tsubouchi T."/>
            <person name="Morono Y."/>
            <person name="Uchiyama I."/>
            <person name="Ito T."/>
            <person name="Fujiyama A."/>
            <person name="Inagaki F."/>
            <person name="Takami H."/>
        </authorList>
    </citation>
    <scope>NUCLEOTIDE SEQUENCE</scope>
    <source>
        <strain evidence="1">Expedition CK06-06</strain>
    </source>
</reference>
<gene>
    <name evidence="1" type="ORF">S01H1_59095</name>
</gene>